<dbReference type="FunFam" id="1.25.40.10:FF:001531">
    <property type="entry name" value="Pentatricopeptide repeat-containing protein At4g16835, mitochondrial"/>
    <property type="match status" value="1"/>
</dbReference>
<evidence type="ECO:0000259" key="4">
    <source>
        <dbReference type="Pfam" id="PF14432"/>
    </source>
</evidence>
<organism evidence="5 6">
    <name type="scientific">Sphenostylis stenocarpa</name>
    <dbReference type="NCBI Taxonomy" id="92480"/>
    <lineage>
        <taxon>Eukaryota</taxon>
        <taxon>Viridiplantae</taxon>
        <taxon>Streptophyta</taxon>
        <taxon>Embryophyta</taxon>
        <taxon>Tracheophyta</taxon>
        <taxon>Spermatophyta</taxon>
        <taxon>Magnoliopsida</taxon>
        <taxon>eudicotyledons</taxon>
        <taxon>Gunneridae</taxon>
        <taxon>Pentapetalae</taxon>
        <taxon>rosids</taxon>
        <taxon>fabids</taxon>
        <taxon>Fabales</taxon>
        <taxon>Fabaceae</taxon>
        <taxon>Papilionoideae</taxon>
        <taxon>50 kb inversion clade</taxon>
        <taxon>NPAAA clade</taxon>
        <taxon>indigoferoid/millettioid clade</taxon>
        <taxon>Phaseoleae</taxon>
        <taxon>Sphenostylis</taxon>
    </lineage>
</organism>
<dbReference type="FunFam" id="1.25.40.10:FF:001074">
    <property type="entry name" value="Pentatricopeptide repeat-containing protein, mitochondrial"/>
    <property type="match status" value="1"/>
</dbReference>
<dbReference type="AlphaFoldDB" id="A0AA86SYE9"/>
<dbReference type="EMBL" id="OY731400">
    <property type="protein sequence ID" value="CAJ1943264.1"/>
    <property type="molecule type" value="Genomic_DNA"/>
</dbReference>
<dbReference type="InterPro" id="IPR002885">
    <property type="entry name" value="PPR_rpt"/>
</dbReference>
<protein>
    <recommendedName>
        <fullName evidence="4">DYW domain-containing protein</fullName>
    </recommendedName>
</protein>
<dbReference type="GO" id="GO:0008270">
    <property type="term" value="F:zinc ion binding"/>
    <property type="evidence" value="ECO:0007669"/>
    <property type="project" value="InterPro"/>
</dbReference>
<feature type="repeat" description="PPR" evidence="3">
    <location>
        <begin position="83"/>
        <end position="118"/>
    </location>
</feature>
<dbReference type="Pfam" id="PF14432">
    <property type="entry name" value="DYW_deaminase"/>
    <property type="match status" value="1"/>
</dbReference>
<keyword evidence="6" id="KW-1185">Reference proteome</keyword>
<proteinExistence type="inferred from homology"/>
<name>A0AA86SYE9_9FABA</name>
<dbReference type="InterPro" id="IPR011990">
    <property type="entry name" value="TPR-like_helical_dom_sf"/>
</dbReference>
<dbReference type="PANTHER" id="PTHR47926">
    <property type="entry name" value="PENTATRICOPEPTIDE REPEAT-CONTAINING PROTEIN"/>
    <property type="match status" value="1"/>
</dbReference>
<dbReference type="PANTHER" id="PTHR47926:SF410">
    <property type="entry name" value="(WILD MALAYSIAN BANANA) HYPOTHETICAL PROTEIN"/>
    <property type="match status" value="1"/>
</dbReference>
<feature type="repeat" description="PPR" evidence="3">
    <location>
        <begin position="239"/>
        <end position="273"/>
    </location>
</feature>
<evidence type="ECO:0000313" key="6">
    <source>
        <dbReference type="Proteomes" id="UP001189624"/>
    </source>
</evidence>
<dbReference type="Proteomes" id="UP001189624">
    <property type="component" value="Chromosome 3"/>
</dbReference>
<dbReference type="Pfam" id="PF13041">
    <property type="entry name" value="PPR_2"/>
    <property type="match status" value="2"/>
</dbReference>
<sequence>MFYLRSLRTRKPKSLLTLPFVTLSKHQTLTFATPSPQYVSSHSHQGELNDKNVIVSNKLITSYVRCGDIDSAVRVFDSMKVKSTVTWNSILAAYTKKLGHFEHARQLFEKIPQPNIVSYNIMLACHWHHFGVHDARGFFEIMPVKDIASWNTMISGYAQVGLMGEALRLFSVMPQKNCVSWSAMVSGYVACGDLDSAVECFYAAPVRSVITWTAMITGYMKLGRVKLAERLFEEMTMRTLVTWNSMIAGYVENGRAEDGLRLFRTMLETGVKPNALSLTSVLLGCSNLSALQLGKQVHQLVCKSPLSSDTTAGTSLLSMYSKCGDLKDAWDLFVRITRKDLVCWNAMISGYAQHGAGEKALHLFDEMKNEGIKPDWITLVGVLLACNHAGFVDLGVQYFNTMVRDFGIETKPEHYACMVDLLGRAGKLAEAVDLIKRMPFRPHPAIYGTLLGACRIHKNLHLAEFAAKNLLELDPSIATGYVQLANVYAAQNRWDHVARIRRSMKENNVVKTPGYSWIEINSVVHEFRSSDRLHPELASIHEKLNDLEKKMKLAGYVPDLEFALHDVGEELKEQLLLWHSEKLAIAFGLLKVPLGVPIRVFKNLRVCGDCHAATKYISAIEGREIIVRDTSRFHHFKDGFCSCRDYCFEKGRTTCINVQIRKATWVVVELKTSGVEIDRERKVAQWSRVLLKSGSSPGLSCKNEYTLKAENFQNFDSVSFRVTSQHLQLDACFHHCAEDQGVCWSIANLLSFLKSLRTTTLKIRWLCN</sequence>
<dbReference type="GO" id="GO:0003723">
    <property type="term" value="F:RNA binding"/>
    <property type="evidence" value="ECO:0007669"/>
    <property type="project" value="InterPro"/>
</dbReference>
<dbReference type="FunFam" id="1.25.40.10:FF:000144">
    <property type="entry name" value="Pentatricopeptide repeat-containing protein, mitochondrial"/>
    <property type="match status" value="1"/>
</dbReference>
<dbReference type="Gene3D" id="1.25.40.10">
    <property type="entry name" value="Tetratricopeptide repeat domain"/>
    <property type="match status" value="4"/>
</dbReference>
<evidence type="ECO:0000313" key="5">
    <source>
        <dbReference type="EMBL" id="CAJ1943264.1"/>
    </source>
</evidence>
<feature type="repeat" description="PPR" evidence="3">
    <location>
        <begin position="146"/>
        <end position="180"/>
    </location>
</feature>
<evidence type="ECO:0000256" key="3">
    <source>
        <dbReference type="PROSITE-ProRule" id="PRU00708"/>
    </source>
</evidence>
<dbReference type="PROSITE" id="PS51375">
    <property type="entry name" value="PPR"/>
    <property type="match status" value="6"/>
</dbReference>
<dbReference type="FunFam" id="1.25.40.10:FF:000553">
    <property type="entry name" value="Pentatricopeptide repeat-containing protein, mitochondrial"/>
    <property type="match status" value="1"/>
</dbReference>
<evidence type="ECO:0000256" key="2">
    <source>
        <dbReference type="ARBA" id="ARBA00022737"/>
    </source>
</evidence>
<dbReference type="NCBIfam" id="TIGR00756">
    <property type="entry name" value="PPR"/>
    <property type="match status" value="5"/>
</dbReference>
<evidence type="ECO:0000256" key="1">
    <source>
        <dbReference type="ARBA" id="ARBA00006643"/>
    </source>
</evidence>
<dbReference type="InterPro" id="IPR032867">
    <property type="entry name" value="DYW_dom"/>
</dbReference>
<feature type="repeat" description="PPR" evidence="3">
    <location>
        <begin position="208"/>
        <end position="238"/>
    </location>
</feature>
<keyword evidence="2" id="KW-0677">Repeat</keyword>
<reference evidence="5" key="1">
    <citation type="submission" date="2023-10" db="EMBL/GenBank/DDBJ databases">
        <authorList>
            <person name="Domelevo Entfellner J.-B."/>
        </authorList>
    </citation>
    <scope>NUCLEOTIDE SEQUENCE</scope>
</reference>
<gene>
    <name evidence="5" type="ORF">AYBTSS11_LOCUS11267</name>
</gene>
<dbReference type="Pfam" id="PF20431">
    <property type="entry name" value="E_motif"/>
    <property type="match status" value="1"/>
</dbReference>
<dbReference type="Pfam" id="PF01535">
    <property type="entry name" value="PPR"/>
    <property type="match status" value="5"/>
</dbReference>
<feature type="repeat" description="PPR" evidence="3">
    <location>
        <begin position="52"/>
        <end position="82"/>
    </location>
</feature>
<dbReference type="SUPFAM" id="SSF48452">
    <property type="entry name" value="TPR-like"/>
    <property type="match status" value="1"/>
</dbReference>
<dbReference type="Gramene" id="rna-AYBTSS11_LOCUS11267">
    <property type="protein sequence ID" value="CAJ1943264.1"/>
    <property type="gene ID" value="gene-AYBTSS11_LOCUS11267"/>
</dbReference>
<dbReference type="InterPro" id="IPR046960">
    <property type="entry name" value="PPR_At4g14850-like_plant"/>
</dbReference>
<feature type="repeat" description="PPR" evidence="3">
    <location>
        <begin position="340"/>
        <end position="374"/>
    </location>
</feature>
<dbReference type="GO" id="GO:0009451">
    <property type="term" value="P:RNA modification"/>
    <property type="evidence" value="ECO:0007669"/>
    <property type="project" value="InterPro"/>
</dbReference>
<dbReference type="InterPro" id="IPR046848">
    <property type="entry name" value="E_motif"/>
</dbReference>
<comment type="similarity">
    <text evidence="1">Belongs to the PPR family. PCMP-H subfamily.</text>
</comment>
<feature type="domain" description="DYW" evidence="4">
    <location>
        <begin position="555"/>
        <end position="646"/>
    </location>
</feature>
<accession>A0AA86SYE9</accession>